<gene>
    <name evidence="1" type="ORF">ABT39_MTgene986</name>
</gene>
<name>A0A117NJA3_PICGL</name>
<protein>
    <submittedName>
        <fullName evidence="1">Uncharacterized protein</fullName>
    </submittedName>
</protein>
<proteinExistence type="predicted"/>
<accession>A0A117NJA3</accession>
<evidence type="ECO:0000313" key="1">
    <source>
        <dbReference type="EMBL" id="KUM51140.1"/>
    </source>
</evidence>
<organism evidence="1">
    <name type="scientific">Picea glauca</name>
    <name type="common">White spruce</name>
    <name type="synonym">Pinus glauca</name>
    <dbReference type="NCBI Taxonomy" id="3330"/>
    <lineage>
        <taxon>Eukaryota</taxon>
        <taxon>Viridiplantae</taxon>
        <taxon>Streptophyta</taxon>
        <taxon>Embryophyta</taxon>
        <taxon>Tracheophyta</taxon>
        <taxon>Spermatophyta</taxon>
        <taxon>Pinopsida</taxon>
        <taxon>Pinidae</taxon>
        <taxon>Conifers I</taxon>
        <taxon>Pinales</taxon>
        <taxon>Pinaceae</taxon>
        <taxon>Picea</taxon>
    </lineage>
</organism>
<dbReference type="EMBL" id="LKAM01000001">
    <property type="protein sequence ID" value="KUM51140.1"/>
    <property type="molecule type" value="Genomic_DNA"/>
</dbReference>
<comment type="caution">
    <text evidence="1">The sequence shown here is derived from an EMBL/GenBank/DDBJ whole genome shotgun (WGS) entry which is preliminary data.</text>
</comment>
<reference evidence="1" key="1">
    <citation type="journal article" date="2015" name="Genome Biol. Evol.">
        <title>Organellar Genomes of White Spruce (Picea glauca): Assembly and Annotation.</title>
        <authorList>
            <person name="Jackman S.D."/>
            <person name="Warren R.L."/>
            <person name="Gibb E.A."/>
            <person name="Vandervalk B.P."/>
            <person name="Mohamadi H."/>
            <person name="Chu J."/>
            <person name="Raymond A."/>
            <person name="Pleasance S."/>
            <person name="Coope R."/>
            <person name="Wildung M.R."/>
            <person name="Ritland C.E."/>
            <person name="Bousquet J."/>
            <person name="Jones S.J."/>
            <person name="Bohlmann J."/>
            <person name="Birol I."/>
        </authorList>
    </citation>
    <scope>NUCLEOTIDE SEQUENCE [LARGE SCALE GENOMIC DNA]</scope>
    <source>
        <tissue evidence="1">Flushing bud</tissue>
    </source>
</reference>
<geneLocation type="mitochondrion" evidence="1"/>
<keyword evidence="1" id="KW-0496">Mitochondrion</keyword>
<dbReference type="AlphaFoldDB" id="A0A117NJA3"/>
<sequence length="89" mass="9932">MLLGFWLFEPKLLGRAPGLKALYLPMLQGRIIPLLQGFWLFEPKLLGRALGLKAMDLPMFLGGLPLILRRVSPGQVPLRIRRGTSILLG</sequence>